<name>A0A1J5R167_9ZZZZ</name>
<feature type="domain" description="Glycoamylase-like" evidence="1">
    <location>
        <begin position="355"/>
        <end position="493"/>
    </location>
</feature>
<gene>
    <name evidence="3" type="ORF">GALL_324490</name>
</gene>
<feature type="domain" description="DUF3131" evidence="2">
    <location>
        <begin position="46"/>
        <end position="194"/>
    </location>
</feature>
<evidence type="ECO:0000259" key="1">
    <source>
        <dbReference type="Pfam" id="PF10091"/>
    </source>
</evidence>
<dbReference type="AlphaFoldDB" id="A0A1J5R167"/>
<organism evidence="3">
    <name type="scientific">mine drainage metagenome</name>
    <dbReference type="NCBI Taxonomy" id="410659"/>
    <lineage>
        <taxon>unclassified sequences</taxon>
        <taxon>metagenomes</taxon>
        <taxon>ecological metagenomes</taxon>
    </lineage>
</organism>
<reference evidence="3" key="1">
    <citation type="submission" date="2016-10" db="EMBL/GenBank/DDBJ databases">
        <title>Sequence of Gallionella enrichment culture.</title>
        <authorList>
            <person name="Poehlein A."/>
            <person name="Muehling M."/>
            <person name="Daniel R."/>
        </authorList>
    </citation>
    <scope>NUCLEOTIDE SEQUENCE</scope>
</reference>
<evidence type="ECO:0000313" key="3">
    <source>
        <dbReference type="EMBL" id="OIQ85700.1"/>
    </source>
</evidence>
<dbReference type="Gene3D" id="1.50.10.140">
    <property type="match status" value="1"/>
</dbReference>
<protein>
    <submittedName>
        <fullName evidence="3">Uncharacterized protein</fullName>
    </submittedName>
</protein>
<dbReference type="Pfam" id="PF11329">
    <property type="entry name" value="DUF3131"/>
    <property type="match status" value="1"/>
</dbReference>
<proteinExistence type="predicted"/>
<dbReference type="EMBL" id="MLJW01000527">
    <property type="protein sequence ID" value="OIQ85700.1"/>
    <property type="molecule type" value="Genomic_DNA"/>
</dbReference>
<dbReference type="InterPro" id="IPR021478">
    <property type="entry name" value="DUF3131"/>
</dbReference>
<evidence type="ECO:0000259" key="2">
    <source>
        <dbReference type="Pfam" id="PF11329"/>
    </source>
</evidence>
<comment type="caution">
    <text evidence="3">The sequence shown here is derived from an EMBL/GenBank/DDBJ whole genome shotgun (WGS) entry which is preliminary data.</text>
</comment>
<accession>A0A1J5R167</accession>
<sequence>MLAAAVGAGAMLAGGLALPDVASARYMNDASHARLNAAQRETLLGIAKDTWTFFKNDVDPVMHLPLDNIGPGTTRGAYTSAANIGVYLESVVAANDLGLIDRPEARSLISATLTTVGTMQRDHGFLHQWYSTATGHAILNPGDVDCSTQTAPAQDNCSFLSAVDNGWYAAGLLVVRSALPDLRPMVNALIAPMDFSIFYDNRAQTNCNTNPAIAGNQPTGQMYGGYYTGQGPASYHNGALYSDPRIAMYVGMGLHQMPGDVWWRTWRTLPPKQCATDPDFSWQGQAPAGYWTTIHDPQTGKPFRVWEGHYTYPGTTLTYVPTWGGGMFEGLMANEIVPETEWGPRGLGLADVRLAQVQMTYATEQLKLPVWGMSPSSTADDTGGYGIFGAVGQAFGAGHALSLCGAGCANDTTETTVTPHASFIALGVIPQEAYANIQKLRTLYPGVYSTDGGFYDAVNPTTGAIGHRRLVLDQSMIMMALDNALENNALRRHFAADPASWAARVYLGAETMSLR</sequence>
<dbReference type="InterPro" id="IPR019282">
    <property type="entry name" value="Glycoamylase-like_cons_dom"/>
</dbReference>
<dbReference type="Pfam" id="PF10091">
    <property type="entry name" value="Glycoamylase"/>
    <property type="match status" value="1"/>
</dbReference>